<feature type="transmembrane region" description="Helical" evidence="8">
    <location>
        <begin position="129"/>
        <end position="151"/>
    </location>
</feature>
<dbReference type="RefSeq" id="WP_010940285.1">
    <property type="nucleotide sequence ID" value="NC_008751.1"/>
</dbReference>
<name>A0A0H3A4H4_NITV4</name>
<dbReference type="InterPro" id="IPR003804">
    <property type="entry name" value="Lactate_perm"/>
</dbReference>
<dbReference type="PANTHER" id="PTHR30003:SF0">
    <property type="entry name" value="GLYCOLATE PERMEASE GLCA-RELATED"/>
    <property type="match status" value="1"/>
</dbReference>
<dbReference type="EMBL" id="CP000527">
    <property type="protein sequence ID" value="ABM27370.1"/>
    <property type="molecule type" value="Genomic_DNA"/>
</dbReference>
<dbReference type="Pfam" id="PF02652">
    <property type="entry name" value="Lactate_perm"/>
    <property type="match status" value="1"/>
</dbReference>
<feature type="transmembrane region" description="Helical" evidence="8">
    <location>
        <begin position="544"/>
        <end position="566"/>
    </location>
</feature>
<feature type="transmembrane region" description="Helical" evidence="8">
    <location>
        <begin position="372"/>
        <end position="394"/>
    </location>
</feature>
<feature type="transmembrane region" description="Helical" evidence="8">
    <location>
        <begin position="158"/>
        <end position="176"/>
    </location>
</feature>
<protein>
    <recommendedName>
        <fullName evidence="8">L-lactate permease</fullName>
    </recommendedName>
</protein>
<feature type="transmembrane region" description="Helical" evidence="8">
    <location>
        <begin position="503"/>
        <end position="532"/>
    </location>
</feature>
<dbReference type="Proteomes" id="UP000009173">
    <property type="component" value="Chromosome"/>
</dbReference>
<dbReference type="GO" id="GO:0015295">
    <property type="term" value="F:solute:proton symporter activity"/>
    <property type="evidence" value="ECO:0007669"/>
    <property type="project" value="TreeGrafter"/>
</dbReference>
<evidence type="ECO:0000256" key="5">
    <source>
        <dbReference type="ARBA" id="ARBA00022692"/>
    </source>
</evidence>
<comment type="subcellular location">
    <subcellularLocation>
        <location evidence="1 8">Cell membrane</location>
        <topology evidence="1 8">Multi-pass membrane protein</topology>
    </subcellularLocation>
</comment>
<dbReference type="AlphaFoldDB" id="A0A0H3A4H4"/>
<feature type="transmembrane region" description="Helical" evidence="8">
    <location>
        <begin position="415"/>
        <end position="437"/>
    </location>
</feature>
<dbReference type="PANTHER" id="PTHR30003">
    <property type="entry name" value="L-LACTATE PERMEASE"/>
    <property type="match status" value="1"/>
</dbReference>
<feature type="transmembrane region" description="Helical" evidence="8">
    <location>
        <begin position="6"/>
        <end position="24"/>
    </location>
</feature>
<evidence type="ECO:0000256" key="3">
    <source>
        <dbReference type="ARBA" id="ARBA00022448"/>
    </source>
</evidence>
<reference evidence="10" key="1">
    <citation type="journal article" date="2009" name="Environ. Microbiol.">
        <title>Contribution of mobile genetic elements to Desulfovibrio vulgaris genome plasticity.</title>
        <authorList>
            <person name="Walker C.B."/>
            <person name="Stolyar S."/>
            <person name="Chivian D."/>
            <person name="Pinel N."/>
            <person name="Gabster J.A."/>
            <person name="Dehal P.S."/>
            <person name="He Z."/>
            <person name="Yang Z.K."/>
            <person name="Yen H.C."/>
            <person name="Zhou J."/>
            <person name="Wall J.D."/>
            <person name="Hazen T.C."/>
            <person name="Arkin A.P."/>
            <person name="Stahl D.A."/>
        </authorList>
    </citation>
    <scope>NUCLEOTIDE SEQUENCE [LARGE SCALE GENOMIC DNA]</scope>
    <source>
        <strain evidence="10">DP4</strain>
    </source>
</reference>
<evidence type="ECO:0000313" key="10">
    <source>
        <dbReference type="Proteomes" id="UP000009173"/>
    </source>
</evidence>
<feature type="transmembrane region" description="Helical" evidence="8">
    <location>
        <begin position="326"/>
        <end position="352"/>
    </location>
</feature>
<comment type="function">
    <text evidence="8">Uptake of L-lactate across the membrane. Can also transport D-lactate and glycolate.</text>
</comment>
<feature type="transmembrane region" description="Helical" evidence="8">
    <location>
        <begin position="264"/>
        <end position="281"/>
    </location>
</feature>
<evidence type="ECO:0000256" key="1">
    <source>
        <dbReference type="ARBA" id="ARBA00004651"/>
    </source>
</evidence>
<proteinExistence type="inferred from homology"/>
<keyword evidence="3 8" id="KW-0813">Transport</keyword>
<gene>
    <name evidence="9" type="ordered locus">Dvul_0347</name>
</gene>
<evidence type="ECO:0000256" key="7">
    <source>
        <dbReference type="ARBA" id="ARBA00023136"/>
    </source>
</evidence>
<keyword evidence="6 8" id="KW-1133">Transmembrane helix</keyword>
<accession>A0A0H3A4H4</accession>
<keyword evidence="4 8" id="KW-1003">Cell membrane</keyword>
<feature type="transmembrane region" description="Helical" evidence="8">
    <location>
        <begin position="103"/>
        <end position="123"/>
    </location>
</feature>
<organism evidence="9 10">
    <name type="scientific">Nitratidesulfovibrio vulgaris (strain DP4)</name>
    <name type="common">Desulfovibrio vulgaris</name>
    <dbReference type="NCBI Taxonomy" id="391774"/>
    <lineage>
        <taxon>Bacteria</taxon>
        <taxon>Pseudomonadati</taxon>
        <taxon>Thermodesulfobacteriota</taxon>
        <taxon>Desulfovibrionia</taxon>
        <taxon>Desulfovibrionales</taxon>
        <taxon>Desulfovibrionaceae</taxon>
        <taxon>Nitratidesulfovibrio</taxon>
    </lineage>
</organism>
<evidence type="ECO:0000256" key="6">
    <source>
        <dbReference type="ARBA" id="ARBA00022989"/>
    </source>
</evidence>
<evidence type="ECO:0000256" key="8">
    <source>
        <dbReference type="RuleBase" id="RU365092"/>
    </source>
</evidence>
<evidence type="ECO:0000256" key="2">
    <source>
        <dbReference type="ARBA" id="ARBA00010100"/>
    </source>
</evidence>
<evidence type="ECO:0000313" key="9">
    <source>
        <dbReference type="EMBL" id="ABM27370.1"/>
    </source>
</evidence>
<evidence type="ECO:0000256" key="4">
    <source>
        <dbReference type="ARBA" id="ARBA00022475"/>
    </source>
</evidence>
<comment type="similarity">
    <text evidence="2 8">Belongs to the lactate permease family.</text>
</comment>
<dbReference type="KEGG" id="dvl:Dvul_0347"/>
<dbReference type="NCBIfam" id="TIGR00795">
    <property type="entry name" value="lctP"/>
    <property type="match status" value="1"/>
</dbReference>
<dbReference type="GO" id="GO:0005886">
    <property type="term" value="C:plasma membrane"/>
    <property type="evidence" value="ECO:0007669"/>
    <property type="project" value="UniProtKB-SubCell"/>
</dbReference>
<sequence length="570" mass="60814" precursor="true">MSLELLALVALLPILVALVLMVGMRWPATKAMPLSWLVCVLGAIGVWNLPAGYVTALTLQGIVTAIGVLIIVFGAIIILYTLQYSGGMETIQYGMQNVSRDKRIQAIIIGYMFAAFIEGAAGFGTPAALAAPLLLSLGFPPLAAAVICLVFNSFCVSFGAVGTPILIGLKFLAPLVKDAVTAGTPGLNFTDFGSFAKVIGQWATIMHGFMIVILPIFMLGFLTRFYGQNKSWSEGFKAWKFCVFAAVSFAVPYFIFAWFVGPEFPSLIGGLVGLGIIVAGAKRGFCVPEETWDFGPQSTWDPEWTGTIKTAAKTEFKAHMSQFKAWLPYILIGAILVVTRVPSLGLKGFLSAQKIPFDNILGFKGVSASIDYLYLPGTIPFTLVALLTILLHGMSGDAVKRAWSESFAKMKAPTIALFFAVALVSIFRGSGVADVALNPNNYPSMPLAMAKAVAALAGNAWPMLASYVGGLGAFITGSNTVSDLLFAEFQWGVAAQLELPRQIIVAAQVVGGAMGNMVCIHNIVAVCAVVGLAGREGMILKRTFWPFMLYGLVVGIIASLMCFVFLPNLF</sequence>
<feature type="transmembrane region" description="Helical" evidence="8">
    <location>
        <begin position="205"/>
        <end position="226"/>
    </location>
</feature>
<feature type="transmembrane region" description="Helical" evidence="8">
    <location>
        <begin position="36"/>
        <end position="56"/>
    </location>
</feature>
<dbReference type="GO" id="GO:0015129">
    <property type="term" value="F:lactate transmembrane transporter activity"/>
    <property type="evidence" value="ECO:0007669"/>
    <property type="project" value="UniProtKB-UniRule"/>
</dbReference>
<keyword evidence="7 8" id="KW-0472">Membrane</keyword>
<dbReference type="HOGENOM" id="CLU_021628_4_1_7"/>
<keyword evidence="5 8" id="KW-0812">Transmembrane</keyword>
<feature type="transmembrane region" description="Helical" evidence="8">
    <location>
        <begin position="238"/>
        <end position="258"/>
    </location>
</feature>
<feature type="transmembrane region" description="Helical" evidence="8">
    <location>
        <begin position="62"/>
        <end position="82"/>
    </location>
</feature>